<dbReference type="SMART" id="SM00849">
    <property type="entry name" value="Lactamase_B"/>
    <property type="match status" value="1"/>
</dbReference>
<protein>
    <submittedName>
        <fullName evidence="2">MBL fold metallo-hydrolase</fullName>
    </submittedName>
</protein>
<sequence>MPESSSAMMRYTVLGCGSSPGTPRLNGDWGNCDPTNPKNQRSRASLLIERVRPGGERTCVVVDTGPDFRQQMLSAKVRQLDGVVYTHAHADHIHGIDDLRTFVLWQKRLMDIWADVPTHDRLVEGFGYCFETPPGSSYPPILRTNLISHDTPIEVPGPAGPVRFEPLVQIHGSILSLGFRIGDFAYCSDVSEFPQSTLERMHGLDILIVDALQYRRHPSHLSLEETLEIIATLRPKRSFLTHMHIPLDYETVMRETPENVEPCYDGLVLELPDTFPG</sequence>
<name>A0A4R0PA80_9HYPH</name>
<evidence type="ECO:0000259" key="1">
    <source>
        <dbReference type="SMART" id="SM00849"/>
    </source>
</evidence>
<dbReference type="Proteomes" id="UP000291301">
    <property type="component" value="Unassembled WGS sequence"/>
</dbReference>
<dbReference type="CDD" id="cd16279">
    <property type="entry name" value="metallo-hydrolase-like_MBL-fold"/>
    <property type="match status" value="1"/>
</dbReference>
<comment type="caution">
    <text evidence="2">The sequence shown here is derived from an EMBL/GenBank/DDBJ whole genome shotgun (WGS) entry which is preliminary data.</text>
</comment>
<dbReference type="Gene3D" id="3.60.15.10">
    <property type="entry name" value="Ribonuclease Z/Hydroxyacylglutathione hydrolase-like"/>
    <property type="match status" value="1"/>
</dbReference>
<dbReference type="RefSeq" id="WP_131570080.1">
    <property type="nucleotide sequence ID" value="NZ_JAINFK010000005.1"/>
</dbReference>
<dbReference type="OrthoDB" id="9781189at2"/>
<accession>A0A4R0PA80</accession>
<organism evidence="2 3">
    <name type="scientific">Oricola cellulosilytica</name>
    <dbReference type="NCBI Taxonomy" id="1429082"/>
    <lineage>
        <taxon>Bacteria</taxon>
        <taxon>Pseudomonadati</taxon>
        <taxon>Pseudomonadota</taxon>
        <taxon>Alphaproteobacteria</taxon>
        <taxon>Hyphomicrobiales</taxon>
        <taxon>Ahrensiaceae</taxon>
        <taxon>Oricola</taxon>
    </lineage>
</organism>
<keyword evidence="3" id="KW-1185">Reference proteome</keyword>
<proteinExistence type="predicted"/>
<dbReference type="PANTHER" id="PTHR42663">
    <property type="entry name" value="HYDROLASE C777.06C-RELATED-RELATED"/>
    <property type="match status" value="1"/>
</dbReference>
<feature type="domain" description="Metallo-beta-lactamase" evidence="1">
    <location>
        <begin position="42"/>
        <end position="242"/>
    </location>
</feature>
<dbReference type="GO" id="GO:0016787">
    <property type="term" value="F:hydrolase activity"/>
    <property type="evidence" value="ECO:0007669"/>
    <property type="project" value="UniProtKB-KW"/>
</dbReference>
<dbReference type="PANTHER" id="PTHR42663:SF6">
    <property type="entry name" value="HYDROLASE C777.06C-RELATED"/>
    <property type="match status" value="1"/>
</dbReference>
<evidence type="ECO:0000313" key="2">
    <source>
        <dbReference type="EMBL" id="TCD13152.1"/>
    </source>
</evidence>
<dbReference type="InterPro" id="IPR001279">
    <property type="entry name" value="Metallo-B-lactamas"/>
</dbReference>
<dbReference type="AlphaFoldDB" id="A0A4R0PA80"/>
<evidence type="ECO:0000313" key="3">
    <source>
        <dbReference type="Proteomes" id="UP000291301"/>
    </source>
</evidence>
<dbReference type="InterPro" id="IPR036866">
    <property type="entry name" value="RibonucZ/Hydroxyglut_hydro"/>
</dbReference>
<reference evidence="2 3" key="1">
    <citation type="journal article" date="2015" name="Antonie Van Leeuwenhoek">
        <title>Oricola cellulosilytica gen. nov., sp. nov., a cellulose-degrading bacterium of the family Phyllobacteriaceae isolated from surface seashore water, and emended descriptions of Mesorhizobium loti and Phyllobacterium myrsinacearum.</title>
        <authorList>
            <person name="Hameed A."/>
            <person name="Shahina M."/>
            <person name="Lai W.A."/>
            <person name="Lin S.Y."/>
            <person name="Young L.S."/>
            <person name="Liu Y.C."/>
            <person name="Hsu Y.H."/>
            <person name="Young C.C."/>
        </authorList>
    </citation>
    <scope>NUCLEOTIDE SEQUENCE [LARGE SCALE GENOMIC DNA]</scope>
    <source>
        <strain evidence="2 3">KCTC 52183</strain>
    </source>
</reference>
<dbReference type="SUPFAM" id="SSF56281">
    <property type="entry name" value="Metallo-hydrolase/oxidoreductase"/>
    <property type="match status" value="1"/>
</dbReference>
<gene>
    <name evidence="2" type="ORF">E0D97_14195</name>
</gene>
<keyword evidence="2" id="KW-0378">Hydrolase</keyword>
<dbReference type="Pfam" id="PF12706">
    <property type="entry name" value="Lactamase_B_2"/>
    <property type="match status" value="1"/>
</dbReference>
<dbReference type="EMBL" id="SJST01000006">
    <property type="protein sequence ID" value="TCD13152.1"/>
    <property type="molecule type" value="Genomic_DNA"/>
</dbReference>